<dbReference type="PANTHER" id="PTHR43081">
    <property type="entry name" value="ADENYLATE CYCLASE, TERMINAL-DIFFERENTIATION SPECIFIC-RELATED"/>
    <property type="match status" value="1"/>
</dbReference>
<feature type="transmembrane region" description="Helical" evidence="1">
    <location>
        <begin position="187"/>
        <end position="206"/>
    </location>
</feature>
<accession>A0A1M6MBN6</accession>
<dbReference type="AlphaFoldDB" id="A0A1M6MBN6"/>
<reference evidence="4" key="1">
    <citation type="submission" date="2016-11" db="EMBL/GenBank/DDBJ databases">
        <authorList>
            <person name="Varghese N."/>
            <person name="Submissions S."/>
        </authorList>
    </citation>
    <scope>NUCLEOTIDE SEQUENCE [LARGE SCALE GENOMIC DNA]</scope>
    <source>
        <strain evidence="4">DSM 100564</strain>
    </source>
</reference>
<dbReference type="PANTHER" id="PTHR43081:SF19">
    <property type="entry name" value="PH-SENSITIVE ADENYLATE CYCLASE RV1264"/>
    <property type="match status" value="1"/>
</dbReference>
<sequence length="629" mass="69148">MERRLTTILAADIVGFSSLIGSDEEGILALRRRHRDEVITPLLKEHHGRVANTAGDSWLIEFPSTVEALRFAIEGQTRIEAMNVDAPESGAMQYRIGINLGDVVAEGDDLLGDGVNIAARLEALAPAGGIVISRTARDQVRDRLDVDLHDLGNVPVKNIERPVRAFQVVRPGEAKMKPPAPRTRSRTPALVAMLFVITVLVGVFWWSQRPDFTPVDPSEMTLALPERPSIAVLPFTNLAGEASAEWISDGITENIISTLSLSPDMVVMGRATTFSYKGRQVAPSEVAKELGVRYVLSGSVQKSGDMARITAELSDAVEGKQLWSFREDSEIENIFDVQDRIAEKLFLEMQVSLTVGEASRTIAALSGDFETSVRVLQGRAAFQRFDLEGHREAIRIWTELHEVNPESPIGPYLLAWIPWQRVVLGISKDPAGDYAESYKLVYQALAMQEWGDPYSLIAILNSGSREYGAAITAANRAIDLSPGGADVKALSGLALYNSGEAKLGLKYMLEGMRLEPDYPEWLPGSVYPALMEQGRYDETISLAQSVLERDMRDARAHQQARAALAAAFALKGDLPNAQKFVVQMLDEKPDLTAEYVAGRIMQHDRQAPRPFHKAMFDAYVSAGLPRADN</sequence>
<dbReference type="InterPro" id="IPR050697">
    <property type="entry name" value="Adenylyl/Guanylyl_Cyclase_3/4"/>
</dbReference>
<evidence type="ECO:0000313" key="4">
    <source>
        <dbReference type="Proteomes" id="UP000183982"/>
    </source>
</evidence>
<dbReference type="Proteomes" id="UP000183982">
    <property type="component" value="Unassembled WGS sequence"/>
</dbReference>
<dbReference type="InterPro" id="IPR029787">
    <property type="entry name" value="Nucleotide_cyclase"/>
</dbReference>
<dbReference type="Gene3D" id="1.25.40.10">
    <property type="entry name" value="Tetratricopeptide repeat domain"/>
    <property type="match status" value="1"/>
</dbReference>
<dbReference type="InterPro" id="IPR001054">
    <property type="entry name" value="A/G_cyclase"/>
</dbReference>
<dbReference type="RefSeq" id="WP_175556931.1">
    <property type="nucleotide sequence ID" value="NZ_FQZQ01000013.1"/>
</dbReference>
<dbReference type="PROSITE" id="PS50125">
    <property type="entry name" value="GUANYLATE_CYCLASE_2"/>
    <property type="match status" value="1"/>
</dbReference>
<proteinExistence type="predicted"/>
<feature type="domain" description="Guanylate cyclase" evidence="2">
    <location>
        <begin position="7"/>
        <end position="122"/>
    </location>
</feature>
<dbReference type="CDD" id="cd07302">
    <property type="entry name" value="CHD"/>
    <property type="match status" value="1"/>
</dbReference>
<keyword evidence="1" id="KW-1133">Transmembrane helix</keyword>
<dbReference type="Gene3D" id="3.30.70.1230">
    <property type="entry name" value="Nucleotide cyclase"/>
    <property type="match status" value="1"/>
</dbReference>
<name>A0A1M6MBN6_9RHOB</name>
<evidence type="ECO:0000313" key="3">
    <source>
        <dbReference type="EMBL" id="SHJ80859.1"/>
    </source>
</evidence>
<dbReference type="SUPFAM" id="SSF48452">
    <property type="entry name" value="TPR-like"/>
    <property type="match status" value="1"/>
</dbReference>
<dbReference type="EMBL" id="FQZQ01000013">
    <property type="protein sequence ID" value="SHJ80859.1"/>
    <property type="molecule type" value="Genomic_DNA"/>
</dbReference>
<dbReference type="GO" id="GO:0035556">
    <property type="term" value="P:intracellular signal transduction"/>
    <property type="evidence" value="ECO:0007669"/>
    <property type="project" value="InterPro"/>
</dbReference>
<dbReference type="GO" id="GO:0004016">
    <property type="term" value="F:adenylate cyclase activity"/>
    <property type="evidence" value="ECO:0007669"/>
    <property type="project" value="UniProtKB-ARBA"/>
</dbReference>
<dbReference type="Pfam" id="PF00211">
    <property type="entry name" value="Guanylate_cyc"/>
    <property type="match status" value="1"/>
</dbReference>
<keyword evidence="1" id="KW-0472">Membrane</keyword>
<dbReference type="STRING" id="1470563.SAMN05444000_11396"/>
<keyword evidence="4" id="KW-1185">Reference proteome</keyword>
<keyword evidence="1" id="KW-0812">Transmembrane</keyword>
<evidence type="ECO:0000259" key="2">
    <source>
        <dbReference type="PROSITE" id="PS50125"/>
    </source>
</evidence>
<dbReference type="InterPro" id="IPR011990">
    <property type="entry name" value="TPR-like_helical_dom_sf"/>
</dbReference>
<organism evidence="3 4">
    <name type="scientific">Shimia gijangensis</name>
    <dbReference type="NCBI Taxonomy" id="1470563"/>
    <lineage>
        <taxon>Bacteria</taxon>
        <taxon>Pseudomonadati</taxon>
        <taxon>Pseudomonadota</taxon>
        <taxon>Alphaproteobacteria</taxon>
        <taxon>Rhodobacterales</taxon>
        <taxon>Roseobacteraceae</taxon>
    </lineage>
</organism>
<dbReference type="GO" id="GO:0006171">
    <property type="term" value="P:cAMP biosynthetic process"/>
    <property type="evidence" value="ECO:0007669"/>
    <property type="project" value="TreeGrafter"/>
</dbReference>
<dbReference type="Gene3D" id="3.40.50.10070">
    <property type="entry name" value="TolB, N-terminal domain"/>
    <property type="match status" value="1"/>
</dbReference>
<dbReference type="SUPFAM" id="SSF55073">
    <property type="entry name" value="Nucleotide cyclase"/>
    <property type="match status" value="1"/>
</dbReference>
<gene>
    <name evidence="3" type="ORF">SAMN05444000_11396</name>
</gene>
<evidence type="ECO:0000256" key="1">
    <source>
        <dbReference type="SAM" id="Phobius"/>
    </source>
</evidence>
<protein>
    <submittedName>
        <fullName evidence="3">TolB amino-terminal domain-containing protein</fullName>
    </submittedName>
</protein>